<dbReference type="eggNOG" id="KOG0800">
    <property type="taxonomic scope" value="Eukaryota"/>
</dbReference>
<keyword evidence="4" id="KW-0808">Transferase</keyword>
<feature type="compositionally biased region" description="Basic and acidic residues" evidence="10">
    <location>
        <begin position="188"/>
        <end position="205"/>
    </location>
</feature>
<feature type="transmembrane region" description="Helical" evidence="11">
    <location>
        <begin position="25"/>
        <end position="46"/>
    </location>
</feature>
<evidence type="ECO:0000256" key="6">
    <source>
        <dbReference type="ARBA" id="ARBA00022771"/>
    </source>
</evidence>
<evidence type="ECO:0000259" key="12">
    <source>
        <dbReference type="PROSITE" id="PS50089"/>
    </source>
</evidence>
<evidence type="ECO:0000256" key="3">
    <source>
        <dbReference type="ARBA" id="ARBA00012483"/>
    </source>
</evidence>
<keyword evidence="7" id="KW-0833">Ubl conjugation pathway</keyword>
<keyword evidence="14" id="KW-1185">Reference proteome</keyword>
<keyword evidence="8" id="KW-0862">Zinc</keyword>
<feature type="compositionally biased region" description="Low complexity" evidence="10">
    <location>
        <begin position="170"/>
        <end position="185"/>
    </location>
</feature>
<keyword evidence="11" id="KW-1133">Transmembrane helix</keyword>
<evidence type="ECO:0000256" key="4">
    <source>
        <dbReference type="ARBA" id="ARBA00022679"/>
    </source>
</evidence>
<dbReference type="Proteomes" id="UP000001514">
    <property type="component" value="Unassembled WGS sequence"/>
</dbReference>
<evidence type="ECO:0000256" key="1">
    <source>
        <dbReference type="ARBA" id="ARBA00000900"/>
    </source>
</evidence>
<dbReference type="GO" id="GO:0008270">
    <property type="term" value="F:zinc ion binding"/>
    <property type="evidence" value="ECO:0007669"/>
    <property type="project" value="UniProtKB-KW"/>
</dbReference>
<evidence type="ECO:0000256" key="8">
    <source>
        <dbReference type="ARBA" id="ARBA00022833"/>
    </source>
</evidence>
<evidence type="ECO:0000256" key="9">
    <source>
        <dbReference type="PROSITE-ProRule" id="PRU00175"/>
    </source>
</evidence>
<dbReference type="Gramene" id="EFJ35296">
    <property type="protein sequence ID" value="EFJ35296"/>
    <property type="gene ID" value="SELMODRAFT_438576"/>
</dbReference>
<evidence type="ECO:0000256" key="5">
    <source>
        <dbReference type="ARBA" id="ARBA00022723"/>
    </source>
</evidence>
<evidence type="ECO:0000256" key="10">
    <source>
        <dbReference type="SAM" id="MobiDB-lite"/>
    </source>
</evidence>
<reference evidence="13 14" key="1">
    <citation type="journal article" date="2011" name="Science">
        <title>The Selaginella genome identifies genetic changes associated with the evolution of vascular plants.</title>
        <authorList>
            <person name="Banks J.A."/>
            <person name="Nishiyama T."/>
            <person name="Hasebe M."/>
            <person name="Bowman J.L."/>
            <person name="Gribskov M."/>
            <person name="dePamphilis C."/>
            <person name="Albert V.A."/>
            <person name="Aono N."/>
            <person name="Aoyama T."/>
            <person name="Ambrose B.A."/>
            <person name="Ashton N.W."/>
            <person name="Axtell M.J."/>
            <person name="Barker E."/>
            <person name="Barker M.S."/>
            <person name="Bennetzen J.L."/>
            <person name="Bonawitz N.D."/>
            <person name="Chapple C."/>
            <person name="Cheng C."/>
            <person name="Correa L.G."/>
            <person name="Dacre M."/>
            <person name="DeBarry J."/>
            <person name="Dreyer I."/>
            <person name="Elias M."/>
            <person name="Engstrom E.M."/>
            <person name="Estelle M."/>
            <person name="Feng L."/>
            <person name="Finet C."/>
            <person name="Floyd S.K."/>
            <person name="Frommer W.B."/>
            <person name="Fujita T."/>
            <person name="Gramzow L."/>
            <person name="Gutensohn M."/>
            <person name="Harholt J."/>
            <person name="Hattori M."/>
            <person name="Heyl A."/>
            <person name="Hirai T."/>
            <person name="Hiwatashi Y."/>
            <person name="Ishikawa M."/>
            <person name="Iwata M."/>
            <person name="Karol K.G."/>
            <person name="Koehler B."/>
            <person name="Kolukisaoglu U."/>
            <person name="Kubo M."/>
            <person name="Kurata T."/>
            <person name="Lalonde S."/>
            <person name="Li K."/>
            <person name="Li Y."/>
            <person name="Litt A."/>
            <person name="Lyons E."/>
            <person name="Manning G."/>
            <person name="Maruyama T."/>
            <person name="Michael T.P."/>
            <person name="Mikami K."/>
            <person name="Miyazaki S."/>
            <person name="Morinaga S."/>
            <person name="Murata T."/>
            <person name="Mueller-Roeber B."/>
            <person name="Nelson D.R."/>
            <person name="Obara M."/>
            <person name="Oguri Y."/>
            <person name="Olmstead R.G."/>
            <person name="Onodera N."/>
            <person name="Petersen B.L."/>
            <person name="Pils B."/>
            <person name="Prigge M."/>
            <person name="Rensing S.A."/>
            <person name="Riano-Pachon D.M."/>
            <person name="Roberts A.W."/>
            <person name="Sato Y."/>
            <person name="Scheller H.V."/>
            <person name="Schulz B."/>
            <person name="Schulz C."/>
            <person name="Shakirov E.V."/>
            <person name="Shibagaki N."/>
            <person name="Shinohara N."/>
            <person name="Shippen D.E."/>
            <person name="Soerensen I."/>
            <person name="Sotooka R."/>
            <person name="Sugimoto N."/>
            <person name="Sugita M."/>
            <person name="Sumikawa N."/>
            <person name="Tanurdzic M."/>
            <person name="Theissen G."/>
            <person name="Ulvskov P."/>
            <person name="Wakazuki S."/>
            <person name="Weng J.K."/>
            <person name="Willats W.W."/>
            <person name="Wipf D."/>
            <person name="Wolf P.G."/>
            <person name="Yang L."/>
            <person name="Zimmer A.D."/>
            <person name="Zhu Q."/>
            <person name="Mitros T."/>
            <person name="Hellsten U."/>
            <person name="Loque D."/>
            <person name="Otillar R."/>
            <person name="Salamov A."/>
            <person name="Schmutz J."/>
            <person name="Shapiro H."/>
            <person name="Lindquist E."/>
            <person name="Lucas S."/>
            <person name="Rokhsar D."/>
            <person name="Grigoriev I.V."/>
        </authorList>
    </citation>
    <scope>NUCLEOTIDE SEQUENCE [LARGE SCALE GENOMIC DNA]</scope>
</reference>
<keyword evidence="6 9" id="KW-0863">Zinc-finger</keyword>
<dbReference type="InterPro" id="IPR044600">
    <property type="entry name" value="ATL1/ATL16-like"/>
</dbReference>
<accession>D8QWU6</accession>
<dbReference type="SUPFAM" id="SSF57850">
    <property type="entry name" value="RING/U-box"/>
    <property type="match status" value="1"/>
</dbReference>
<dbReference type="GO" id="GO:0061630">
    <property type="term" value="F:ubiquitin protein ligase activity"/>
    <property type="evidence" value="ECO:0000318"/>
    <property type="project" value="GO_Central"/>
</dbReference>
<proteinExistence type="predicted"/>
<dbReference type="GO" id="GO:0006511">
    <property type="term" value="P:ubiquitin-dependent protein catabolic process"/>
    <property type="evidence" value="ECO:0000318"/>
    <property type="project" value="GO_Central"/>
</dbReference>
<dbReference type="InterPro" id="IPR013083">
    <property type="entry name" value="Znf_RING/FYVE/PHD"/>
</dbReference>
<comment type="pathway">
    <text evidence="2">Protein modification; protein ubiquitination.</text>
</comment>
<evidence type="ECO:0000256" key="2">
    <source>
        <dbReference type="ARBA" id="ARBA00004906"/>
    </source>
</evidence>
<dbReference type="Gene3D" id="3.30.40.10">
    <property type="entry name" value="Zinc/RING finger domain, C3HC4 (zinc finger)"/>
    <property type="match status" value="1"/>
</dbReference>
<name>D8QWU6_SELML</name>
<protein>
    <recommendedName>
        <fullName evidence="3">RING-type E3 ubiquitin transferase</fullName>
        <ecNumber evidence="3">2.3.2.27</ecNumber>
    </recommendedName>
</protein>
<evidence type="ECO:0000256" key="7">
    <source>
        <dbReference type="ARBA" id="ARBA00022786"/>
    </source>
</evidence>
<dbReference type="OMA" id="EQQCDPN"/>
<dbReference type="CDD" id="cd16461">
    <property type="entry name" value="RING-H2_EL5-like"/>
    <property type="match status" value="1"/>
</dbReference>
<feature type="region of interest" description="Disordered" evidence="10">
    <location>
        <begin position="160"/>
        <end position="230"/>
    </location>
</feature>
<dbReference type="Pfam" id="PF13639">
    <property type="entry name" value="zf-RING_2"/>
    <property type="match status" value="1"/>
</dbReference>
<dbReference type="AlphaFoldDB" id="D8QWU6"/>
<gene>
    <name evidence="13" type="ORF">SELMODRAFT_438576</name>
</gene>
<dbReference type="STRING" id="88036.D8QWU6"/>
<dbReference type="EC" id="2.3.2.27" evidence="3"/>
<dbReference type="UniPathway" id="UPA00143"/>
<keyword evidence="5" id="KW-0479">Metal-binding</keyword>
<evidence type="ECO:0000313" key="13">
    <source>
        <dbReference type="EMBL" id="EFJ35296.1"/>
    </source>
</evidence>
<organism evidence="14">
    <name type="scientific">Selaginella moellendorffii</name>
    <name type="common">Spikemoss</name>
    <dbReference type="NCBI Taxonomy" id="88036"/>
    <lineage>
        <taxon>Eukaryota</taxon>
        <taxon>Viridiplantae</taxon>
        <taxon>Streptophyta</taxon>
        <taxon>Embryophyta</taxon>
        <taxon>Tracheophyta</taxon>
        <taxon>Lycopodiopsida</taxon>
        <taxon>Selaginellales</taxon>
        <taxon>Selaginellaceae</taxon>
        <taxon>Selaginella</taxon>
    </lineage>
</organism>
<dbReference type="GO" id="GO:0016567">
    <property type="term" value="P:protein ubiquitination"/>
    <property type="evidence" value="ECO:0007669"/>
    <property type="project" value="UniProtKB-UniPathway"/>
</dbReference>
<feature type="domain" description="RING-type" evidence="12">
    <location>
        <begin position="103"/>
        <end position="145"/>
    </location>
</feature>
<dbReference type="EMBL" id="GL377568">
    <property type="protein sequence ID" value="EFJ35296.1"/>
    <property type="molecule type" value="Genomic_DNA"/>
</dbReference>
<dbReference type="OrthoDB" id="8062037at2759"/>
<dbReference type="PANTHER" id="PTHR46913:SF23">
    <property type="entry name" value="E3 UBIQUITIN-PROTEIN LIGASE RHA4A-RELATED"/>
    <property type="match status" value="1"/>
</dbReference>
<evidence type="ECO:0000313" key="14">
    <source>
        <dbReference type="Proteomes" id="UP000001514"/>
    </source>
</evidence>
<dbReference type="KEGG" id="smo:SELMODRAFT_438576"/>
<dbReference type="PANTHER" id="PTHR46913">
    <property type="entry name" value="RING-H2 FINGER PROTEIN ATL16"/>
    <property type="match status" value="1"/>
</dbReference>
<dbReference type="PROSITE" id="PS50089">
    <property type="entry name" value="ZF_RING_2"/>
    <property type="match status" value="1"/>
</dbReference>
<sequence>MSSQSACGISCNAGTSSQLKLYQTFIFATPILFTLVLLLLFCLLYYKRRRNARAVSQIRAQFFARGLFAAPLDHGLNKSFRDNIPTIVFDAKFAETRGGDTQCAVCLGEYQIGEKLQQLPTCRHTFHVECIDEWLAGNSTCPICRTSLLQSGRIVPVAFADDDDADDPTQSASPPAESQPSQQPSIEEDPRGGGDGSIKDEETNRDRRHKRGSSRSSRSSSIGEAIEQQH</sequence>
<dbReference type="InterPro" id="IPR001841">
    <property type="entry name" value="Znf_RING"/>
</dbReference>
<dbReference type="SMART" id="SM00184">
    <property type="entry name" value="RING"/>
    <property type="match status" value="1"/>
</dbReference>
<dbReference type="FunCoup" id="D8QWU6">
    <property type="interactions" value="30"/>
</dbReference>
<dbReference type="HOGENOM" id="CLU_1055230_0_0_1"/>
<feature type="non-terminal residue" evidence="13">
    <location>
        <position position="230"/>
    </location>
</feature>
<keyword evidence="11" id="KW-0812">Transmembrane</keyword>
<evidence type="ECO:0000256" key="11">
    <source>
        <dbReference type="SAM" id="Phobius"/>
    </source>
</evidence>
<dbReference type="InParanoid" id="D8QWU6"/>
<keyword evidence="11" id="KW-0472">Membrane</keyword>
<comment type="catalytic activity">
    <reaction evidence="1">
        <text>S-ubiquitinyl-[E2 ubiquitin-conjugating enzyme]-L-cysteine + [acceptor protein]-L-lysine = [E2 ubiquitin-conjugating enzyme]-L-cysteine + N(6)-ubiquitinyl-[acceptor protein]-L-lysine.</text>
        <dbReference type="EC" id="2.3.2.27"/>
    </reaction>
</comment>